<sequence length="66" mass="7323">MGCFAGDEGDGEYEVVVVAALEKEAKGEARLIVRRNKTLLLRICLFLVSSCFPRNPKISHEIVTDD</sequence>
<name>A0ACC4AUN6_POPAL</name>
<protein>
    <submittedName>
        <fullName evidence="1">Uncharacterized protein</fullName>
    </submittedName>
</protein>
<keyword evidence="2" id="KW-1185">Reference proteome</keyword>
<proteinExistence type="predicted"/>
<reference evidence="1 2" key="1">
    <citation type="journal article" date="2024" name="Plant Biotechnol. J.">
        <title>Genome and CRISPR/Cas9 system of a widespread forest tree (Populus alba) in the world.</title>
        <authorList>
            <person name="Liu Y.J."/>
            <person name="Jiang P.F."/>
            <person name="Han X.M."/>
            <person name="Li X.Y."/>
            <person name="Wang H.M."/>
            <person name="Wang Y.J."/>
            <person name="Wang X.X."/>
            <person name="Zeng Q.Y."/>
        </authorList>
    </citation>
    <scope>NUCLEOTIDE SEQUENCE [LARGE SCALE GENOMIC DNA]</scope>
    <source>
        <strain evidence="2">cv. PAL-ZL1</strain>
    </source>
</reference>
<evidence type="ECO:0000313" key="2">
    <source>
        <dbReference type="Proteomes" id="UP000309997"/>
    </source>
</evidence>
<organism evidence="1 2">
    <name type="scientific">Populus alba</name>
    <name type="common">White poplar</name>
    <dbReference type="NCBI Taxonomy" id="43335"/>
    <lineage>
        <taxon>Eukaryota</taxon>
        <taxon>Viridiplantae</taxon>
        <taxon>Streptophyta</taxon>
        <taxon>Embryophyta</taxon>
        <taxon>Tracheophyta</taxon>
        <taxon>Spermatophyta</taxon>
        <taxon>Magnoliopsida</taxon>
        <taxon>eudicotyledons</taxon>
        <taxon>Gunneridae</taxon>
        <taxon>Pentapetalae</taxon>
        <taxon>rosids</taxon>
        <taxon>fabids</taxon>
        <taxon>Malpighiales</taxon>
        <taxon>Salicaceae</taxon>
        <taxon>Saliceae</taxon>
        <taxon>Populus</taxon>
    </lineage>
</organism>
<comment type="caution">
    <text evidence="1">The sequence shown here is derived from an EMBL/GenBank/DDBJ whole genome shotgun (WGS) entry which is preliminary data.</text>
</comment>
<dbReference type="Proteomes" id="UP000309997">
    <property type="component" value="Unassembled WGS sequence"/>
</dbReference>
<accession>A0ACC4AUN6</accession>
<dbReference type="EMBL" id="RCHU02000016">
    <property type="protein sequence ID" value="KAL3569493.1"/>
    <property type="molecule type" value="Genomic_DNA"/>
</dbReference>
<gene>
    <name evidence="1" type="ORF">D5086_029383</name>
</gene>
<evidence type="ECO:0000313" key="1">
    <source>
        <dbReference type="EMBL" id="KAL3569493.1"/>
    </source>
</evidence>